<proteinExistence type="predicted"/>
<evidence type="ECO:0000256" key="7">
    <source>
        <dbReference type="SAM" id="Phobius"/>
    </source>
</evidence>
<evidence type="ECO:0000256" key="1">
    <source>
        <dbReference type="ARBA" id="ARBA00004651"/>
    </source>
</evidence>
<dbReference type="PIRSF" id="PIRSF006060">
    <property type="entry name" value="AA_transporter"/>
    <property type="match status" value="1"/>
</dbReference>
<evidence type="ECO:0000313" key="9">
    <source>
        <dbReference type="Proteomes" id="UP000017052"/>
    </source>
</evidence>
<feature type="transmembrane region" description="Helical" evidence="7">
    <location>
        <begin position="97"/>
        <end position="120"/>
    </location>
</feature>
<comment type="caution">
    <text evidence="8">The sequence shown here is derived from an EMBL/GenBank/DDBJ whole genome shotgun (WGS) entry which is preliminary data.</text>
</comment>
<organism evidence="8 9">
    <name type="scientific">Propionibacterium acidifaciens F0233</name>
    <dbReference type="NCBI Taxonomy" id="553198"/>
    <lineage>
        <taxon>Bacteria</taxon>
        <taxon>Bacillati</taxon>
        <taxon>Actinomycetota</taxon>
        <taxon>Actinomycetes</taxon>
        <taxon>Propionibacteriales</taxon>
        <taxon>Propionibacteriaceae</taxon>
        <taxon>Propionibacterium</taxon>
    </lineage>
</organism>
<feature type="transmembrane region" description="Helical" evidence="7">
    <location>
        <begin position="458"/>
        <end position="483"/>
    </location>
</feature>
<dbReference type="InterPro" id="IPR002293">
    <property type="entry name" value="AA/rel_permease1"/>
</dbReference>
<evidence type="ECO:0000256" key="5">
    <source>
        <dbReference type="ARBA" id="ARBA00022989"/>
    </source>
</evidence>
<keyword evidence="4 7" id="KW-0812">Transmembrane</keyword>
<evidence type="ECO:0000256" key="6">
    <source>
        <dbReference type="ARBA" id="ARBA00023136"/>
    </source>
</evidence>
<dbReference type="Pfam" id="PF13520">
    <property type="entry name" value="AA_permease_2"/>
    <property type="match status" value="1"/>
</dbReference>
<evidence type="ECO:0000256" key="4">
    <source>
        <dbReference type="ARBA" id="ARBA00022692"/>
    </source>
</evidence>
<keyword evidence="2" id="KW-0813">Transport</keyword>
<dbReference type="Gene3D" id="1.20.1740.10">
    <property type="entry name" value="Amino acid/polyamine transporter I"/>
    <property type="match status" value="1"/>
</dbReference>
<gene>
    <name evidence="8" type="ORF">HMPREF0682_2156</name>
</gene>
<dbReference type="GO" id="GO:0005886">
    <property type="term" value="C:plasma membrane"/>
    <property type="evidence" value="ECO:0007669"/>
    <property type="project" value="UniProtKB-SubCell"/>
</dbReference>
<feature type="transmembrane region" description="Helical" evidence="7">
    <location>
        <begin position="140"/>
        <end position="158"/>
    </location>
</feature>
<protein>
    <submittedName>
        <fullName evidence="8">Amino acid permease</fullName>
    </submittedName>
</protein>
<dbReference type="EMBL" id="ACVN02000206">
    <property type="protein sequence ID" value="ERK54792.1"/>
    <property type="molecule type" value="Genomic_DNA"/>
</dbReference>
<feature type="transmembrane region" description="Helical" evidence="7">
    <location>
        <begin position="170"/>
        <end position="188"/>
    </location>
</feature>
<keyword evidence="3" id="KW-1003">Cell membrane</keyword>
<dbReference type="Proteomes" id="UP000017052">
    <property type="component" value="Unassembled WGS sequence"/>
</dbReference>
<feature type="transmembrane region" description="Helical" evidence="7">
    <location>
        <begin position="345"/>
        <end position="365"/>
    </location>
</feature>
<sequence>MAENDHSTDTRMAQRQTGRLQRTLGRFDIVFLIFSAVVGLEMLGSVSAEGPQTFTWLVFLIALFLVPYALVFAETGSAFPGEGGVYLWSRRAFGRPVAAVASALTWITQPVWVGGSMAFLNAEAARTHLVHFEEGSGPDYAFKICFIWITVLAAILSLSRAKWIPTVGAFFKLGFIGLFVATAVVHALENGVQPLTRSGFAPTREGFITLIPLLLFAFLGFESSSSASGEMKDAQRDVSVSVLRSSAMAGVFYTIPVLTILLVIPPGRIDGISGLLAAVSTVFSVYGPAAPVMMTIAVVMFTLANIGQGAAWMIMSDRMQAMAAADGSFFGGFFGRFQPRLGTPVRVNLLSGVVSTSFMIAAMSLTGSSAALFNVVLGVSITTYLFSYLIVIPAAMKLRVSEPDVVRPFRVPGPDWVFCALCLVTTAFVALGSWVSIFPGTLETLLGVGYDFSQASGVSYASFEALTLGTLAFIVLLALVGYIRGRRVREYRD</sequence>
<dbReference type="PANTHER" id="PTHR42770:SF15">
    <property type="entry name" value="GLUTAMATE_GAMMA-AMINOBUTYRATE ANTIPORTER-RELATED"/>
    <property type="match status" value="1"/>
</dbReference>
<feature type="transmembrane region" description="Helical" evidence="7">
    <location>
        <begin position="200"/>
        <end position="221"/>
    </location>
</feature>
<dbReference type="GO" id="GO:0022857">
    <property type="term" value="F:transmembrane transporter activity"/>
    <property type="evidence" value="ECO:0007669"/>
    <property type="project" value="InterPro"/>
</dbReference>
<evidence type="ECO:0000256" key="2">
    <source>
        <dbReference type="ARBA" id="ARBA00022448"/>
    </source>
</evidence>
<accession>U2RVX0</accession>
<feature type="transmembrane region" description="Helical" evidence="7">
    <location>
        <begin position="285"/>
        <end position="306"/>
    </location>
</feature>
<feature type="transmembrane region" description="Helical" evidence="7">
    <location>
        <begin position="416"/>
        <end position="438"/>
    </location>
</feature>
<name>U2RVX0_9ACTN</name>
<comment type="subcellular location">
    <subcellularLocation>
        <location evidence="1">Cell membrane</location>
        <topology evidence="1">Multi-pass membrane protein</topology>
    </subcellularLocation>
</comment>
<feature type="transmembrane region" description="Helical" evidence="7">
    <location>
        <begin position="54"/>
        <end position="76"/>
    </location>
</feature>
<keyword evidence="9" id="KW-1185">Reference proteome</keyword>
<dbReference type="InterPro" id="IPR050367">
    <property type="entry name" value="APC_superfamily"/>
</dbReference>
<evidence type="ECO:0000313" key="8">
    <source>
        <dbReference type="EMBL" id="ERK54792.1"/>
    </source>
</evidence>
<feature type="transmembrane region" description="Helical" evidence="7">
    <location>
        <begin position="29"/>
        <end position="48"/>
    </location>
</feature>
<feature type="transmembrane region" description="Helical" evidence="7">
    <location>
        <begin position="242"/>
        <end position="265"/>
    </location>
</feature>
<dbReference type="AlphaFoldDB" id="U2RVX0"/>
<feature type="transmembrane region" description="Helical" evidence="7">
    <location>
        <begin position="371"/>
        <end position="395"/>
    </location>
</feature>
<keyword evidence="5 7" id="KW-1133">Transmembrane helix</keyword>
<dbReference type="PANTHER" id="PTHR42770">
    <property type="entry name" value="AMINO ACID TRANSPORTER-RELATED"/>
    <property type="match status" value="1"/>
</dbReference>
<evidence type="ECO:0000256" key="3">
    <source>
        <dbReference type="ARBA" id="ARBA00022475"/>
    </source>
</evidence>
<reference evidence="8" key="1">
    <citation type="submission" date="2013-08" db="EMBL/GenBank/DDBJ databases">
        <authorList>
            <person name="Durkin A.S."/>
            <person name="Haft D.R."/>
            <person name="McCorrison J."/>
            <person name="Torralba M."/>
            <person name="Gillis M."/>
            <person name="Haft D.H."/>
            <person name="Methe B."/>
            <person name="Sutton G."/>
            <person name="Nelson K.E."/>
        </authorList>
    </citation>
    <scope>NUCLEOTIDE SEQUENCE [LARGE SCALE GENOMIC DNA]</scope>
    <source>
        <strain evidence="8">F0233</strain>
    </source>
</reference>
<keyword evidence="6 7" id="KW-0472">Membrane</keyword>